<evidence type="ECO:0000313" key="2">
    <source>
        <dbReference type="Proteomes" id="UP000276133"/>
    </source>
</evidence>
<proteinExistence type="predicted"/>
<gene>
    <name evidence="1" type="ORF">BpHYR1_012755</name>
</gene>
<dbReference type="EMBL" id="REGN01000792">
    <property type="protein sequence ID" value="RNA39059.1"/>
    <property type="molecule type" value="Genomic_DNA"/>
</dbReference>
<reference evidence="1 2" key="1">
    <citation type="journal article" date="2018" name="Sci. Rep.">
        <title>Genomic signatures of local adaptation to the degree of environmental predictability in rotifers.</title>
        <authorList>
            <person name="Franch-Gras L."/>
            <person name="Hahn C."/>
            <person name="Garcia-Roger E.M."/>
            <person name="Carmona M.J."/>
            <person name="Serra M."/>
            <person name="Gomez A."/>
        </authorList>
    </citation>
    <scope>NUCLEOTIDE SEQUENCE [LARGE SCALE GENOMIC DNA]</scope>
    <source>
        <strain evidence="1">HYR1</strain>
    </source>
</reference>
<dbReference type="AlphaFoldDB" id="A0A3M7STL9"/>
<protein>
    <submittedName>
        <fullName evidence="1">Uncharacterized protein</fullName>
    </submittedName>
</protein>
<dbReference type="Proteomes" id="UP000276133">
    <property type="component" value="Unassembled WGS sequence"/>
</dbReference>
<evidence type="ECO:0000313" key="1">
    <source>
        <dbReference type="EMBL" id="RNA39059.1"/>
    </source>
</evidence>
<sequence length="184" mass="21591">MYNPSQLIDTQKFNWVLMSYLQPDNGTKNAENKLCSTLNMPMAKIRYFCSRCNSKIIIFLLNKIKYFHLCFFLINKYLLQIVHRSRSCSANTNVDELADMILKFSTYAFGVQIFSNPLANTLRVIKNFFTINHFKSCLFTLRSHFRSLALNLNNSRLTICVDRGCNIFSQHCFKEEEKNLDLLR</sequence>
<accession>A0A3M7STL9</accession>
<organism evidence="1 2">
    <name type="scientific">Brachionus plicatilis</name>
    <name type="common">Marine rotifer</name>
    <name type="synonym">Brachionus muelleri</name>
    <dbReference type="NCBI Taxonomy" id="10195"/>
    <lineage>
        <taxon>Eukaryota</taxon>
        <taxon>Metazoa</taxon>
        <taxon>Spiralia</taxon>
        <taxon>Gnathifera</taxon>
        <taxon>Rotifera</taxon>
        <taxon>Eurotatoria</taxon>
        <taxon>Monogononta</taxon>
        <taxon>Pseudotrocha</taxon>
        <taxon>Ploima</taxon>
        <taxon>Brachionidae</taxon>
        <taxon>Brachionus</taxon>
    </lineage>
</organism>
<keyword evidence="2" id="KW-1185">Reference proteome</keyword>
<name>A0A3M7STL9_BRAPC</name>
<comment type="caution">
    <text evidence="1">The sequence shown here is derived from an EMBL/GenBank/DDBJ whole genome shotgun (WGS) entry which is preliminary data.</text>
</comment>